<dbReference type="AlphaFoldDB" id="A0A9D3ZYK3"/>
<keyword evidence="2" id="KW-1185">Reference proteome</keyword>
<dbReference type="Proteomes" id="UP000828251">
    <property type="component" value="Unassembled WGS sequence"/>
</dbReference>
<protein>
    <recommendedName>
        <fullName evidence="3">Reverse transcriptase domain-containing protein</fullName>
    </recommendedName>
</protein>
<dbReference type="EMBL" id="JAIQCV010000007">
    <property type="protein sequence ID" value="KAH1079971.1"/>
    <property type="molecule type" value="Genomic_DNA"/>
</dbReference>
<evidence type="ECO:0000313" key="2">
    <source>
        <dbReference type="Proteomes" id="UP000828251"/>
    </source>
</evidence>
<proteinExistence type="predicted"/>
<gene>
    <name evidence="1" type="ORF">J1N35_019732</name>
</gene>
<sequence length="71" mass="7803">MNGHIGEKFLPTRGLRQSDPLSPFLFLLCGEGLSSLMRLVTNERFLKGVKMTASYSGNQQAGGKLIHKHST</sequence>
<evidence type="ECO:0000313" key="1">
    <source>
        <dbReference type="EMBL" id="KAH1079971.1"/>
    </source>
</evidence>
<organism evidence="1 2">
    <name type="scientific">Gossypium stocksii</name>
    <dbReference type="NCBI Taxonomy" id="47602"/>
    <lineage>
        <taxon>Eukaryota</taxon>
        <taxon>Viridiplantae</taxon>
        <taxon>Streptophyta</taxon>
        <taxon>Embryophyta</taxon>
        <taxon>Tracheophyta</taxon>
        <taxon>Spermatophyta</taxon>
        <taxon>Magnoliopsida</taxon>
        <taxon>eudicotyledons</taxon>
        <taxon>Gunneridae</taxon>
        <taxon>Pentapetalae</taxon>
        <taxon>rosids</taxon>
        <taxon>malvids</taxon>
        <taxon>Malvales</taxon>
        <taxon>Malvaceae</taxon>
        <taxon>Malvoideae</taxon>
        <taxon>Gossypium</taxon>
    </lineage>
</organism>
<reference evidence="1 2" key="1">
    <citation type="journal article" date="2021" name="Plant Biotechnol. J.">
        <title>Multi-omics assisted identification of the key and species-specific regulatory components of drought-tolerant mechanisms in Gossypium stocksii.</title>
        <authorList>
            <person name="Yu D."/>
            <person name="Ke L."/>
            <person name="Zhang D."/>
            <person name="Wu Y."/>
            <person name="Sun Y."/>
            <person name="Mei J."/>
            <person name="Sun J."/>
            <person name="Sun Y."/>
        </authorList>
    </citation>
    <scope>NUCLEOTIDE SEQUENCE [LARGE SCALE GENOMIC DNA]</scope>
    <source>
        <strain evidence="2">cv. E1</strain>
        <tissue evidence="1">Leaf</tissue>
    </source>
</reference>
<dbReference type="OrthoDB" id="1932527at2759"/>
<evidence type="ECO:0008006" key="3">
    <source>
        <dbReference type="Google" id="ProtNLM"/>
    </source>
</evidence>
<name>A0A9D3ZYK3_9ROSI</name>
<comment type="caution">
    <text evidence="1">The sequence shown here is derived from an EMBL/GenBank/DDBJ whole genome shotgun (WGS) entry which is preliminary data.</text>
</comment>
<accession>A0A9D3ZYK3</accession>